<dbReference type="EMBL" id="FOVR01000002">
    <property type="protein sequence ID" value="SFN86226.1"/>
    <property type="molecule type" value="Genomic_DNA"/>
</dbReference>
<dbReference type="GO" id="GO:0008803">
    <property type="term" value="F:bis(5'-nucleosyl)-tetraphosphatase (symmetrical) activity"/>
    <property type="evidence" value="ECO:0007669"/>
    <property type="project" value="TreeGrafter"/>
</dbReference>
<dbReference type="OrthoDB" id="9807890at2"/>
<dbReference type="STRING" id="655353.SAMN04488056_102232"/>
<dbReference type="InterPro" id="IPR050126">
    <property type="entry name" value="Ap4A_hydrolase"/>
</dbReference>
<dbReference type="GO" id="GO:0005737">
    <property type="term" value="C:cytoplasm"/>
    <property type="evidence" value="ECO:0007669"/>
    <property type="project" value="TreeGrafter"/>
</dbReference>
<reference evidence="2 3" key="1">
    <citation type="submission" date="2016-10" db="EMBL/GenBank/DDBJ databases">
        <authorList>
            <person name="de Groot N.N."/>
        </authorList>
    </citation>
    <scope>NUCLEOTIDE SEQUENCE [LARGE SCALE GENOMIC DNA]</scope>
    <source>
        <strain evidence="2 3">CGMCC 1.9157</strain>
    </source>
</reference>
<keyword evidence="3" id="KW-1185">Reference proteome</keyword>
<evidence type="ECO:0000313" key="3">
    <source>
        <dbReference type="Proteomes" id="UP000199236"/>
    </source>
</evidence>
<accession>A0A1I5CH28</accession>
<evidence type="ECO:0000313" key="2">
    <source>
        <dbReference type="EMBL" id="SFN86226.1"/>
    </source>
</evidence>
<dbReference type="RefSeq" id="WP_090069470.1">
    <property type="nucleotide sequence ID" value="NZ_FOVR01000002.1"/>
</dbReference>
<proteinExistence type="predicted"/>
<dbReference type="Pfam" id="PF00149">
    <property type="entry name" value="Metallophos"/>
    <property type="match status" value="1"/>
</dbReference>
<dbReference type="InterPro" id="IPR004843">
    <property type="entry name" value="Calcineurin-like_PHP"/>
</dbReference>
<name>A0A1I5CH28_9HYPH</name>
<sequence length="261" mass="28600">MAASILSKAQNIMTDPLARPRLVLDEQPRDVYAIGDIHGRLDLLKLLEGMIFAEAKSRATPSLIVSVGDLVDRGPDSKGVIEHCLSSPLPNNVERLVLCGNHDLTFCEFLMQPTLSSPWIGWGGVATLASYGIDLDDFVKTGMPEGALSGWLAERIPAKHRAFLAQLPAALTMPNAHIVHAGMRHHVPMQEQTMRDLLWIREPFLVEEPASDRRIIHGHTPFDVPEVGLGRIGIDTGAVYGNALTAVHLQGERYRFLSVPA</sequence>
<dbReference type="PANTHER" id="PTHR42850">
    <property type="entry name" value="METALLOPHOSPHOESTERASE"/>
    <property type="match status" value="1"/>
</dbReference>
<dbReference type="Proteomes" id="UP000199236">
    <property type="component" value="Unassembled WGS sequence"/>
</dbReference>
<dbReference type="PANTHER" id="PTHR42850:SF4">
    <property type="entry name" value="ZINC-DEPENDENT ENDOPOLYPHOSPHATASE"/>
    <property type="match status" value="1"/>
</dbReference>
<dbReference type="SUPFAM" id="SSF56300">
    <property type="entry name" value="Metallo-dependent phosphatases"/>
    <property type="match status" value="1"/>
</dbReference>
<dbReference type="Gene3D" id="3.60.21.10">
    <property type="match status" value="1"/>
</dbReference>
<dbReference type="GO" id="GO:0016791">
    <property type="term" value="F:phosphatase activity"/>
    <property type="evidence" value="ECO:0007669"/>
    <property type="project" value="TreeGrafter"/>
</dbReference>
<gene>
    <name evidence="2" type="ORF">SAMN04488056_102232</name>
</gene>
<dbReference type="GO" id="GO:0110154">
    <property type="term" value="P:RNA decapping"/>
    <property type="evidence" value="ECO:0007669"/>
    <property type="project" value="TreeGrafter"/>
</dbReference>
<dbReference type="AlphaFoldDB" id="A0A1I5CH28"/>
<dbReference type="InterPro" id="IPR029052">
    <property type="entry name" value="Metallo-depent_PP-like"/>
</dbReference>
<organism evidence="2 3">
    <name type="scientific">Cohaesibacter marisflavi</name>
    <dbReference type="NCBI Taxonomy" id="655353"/>
    <lineage>
        <taxon>Bacteria</taxon>
        <taxon>Pseudomonadati</taxon>
        <taxon>Pseudomonadota</taxon>
        <taxon>Alphaproteobacteria</taxon>
        <taxon>Hyphomicrobiales</taxon>
        <taxon>Cohaesibacteraceae</taxon>
    </lineage>
</organism>
<evidence type="ECO:0000259" key="1">
    <source>
        <dbReference type="Pfam" id="PF00149"/>
    </source>
</evidence>
<protein>
    <submittedName>
        <fullName evidence="2">Serine/threonine protein phosphatase 1</fullName>
    </submittedName>
</protein>
<feature type="domain" description="Calcineurin-like phosphoesterase" evidence="1">
    <location>
        <begin position="31"/>
        <end position="223"/>
    </location>
</feature>